<reference evidence="9 10" key="2">
    <citation type="submission" date="2020-03" db="EMBL/GenBank/DDBJ databases">
        <authorList>
            <person name="Ichikawa N."/>
            <person name="Kimura A."/>
            <person name="Kitahashi Y."/>
            <person name="Uohara A."/>
        </authorList>
    </citation>
    <scope>NUCLEOTIDE SEQUENCE [LARGE SCALE GENOMIC DNA]</scope>
    <source>
        <strain evidence="9 10">NBRC 105367</strain>
    </source>
</reference>
<dbReference type="InterPro" id="IPR016040">
    <property type="entry name" value="NAD(P)-bd_dom"/>
</dbReference>
<comment type="cofactor">
    <cofactor evidence="2">
        <name>NADP(+)</name>
        <dbReference type="ChEBI" id="CHEBI:58349"/>
    </cofactor>
</comment>
<dbReference type="Gene3D" id="3.90.25.10">
    <property type="entry name" value="UDP-galactose 4-epimerase, domain 1"/>
    <property type="match status" value="1"/>
</dbReference>
<evidence type="ECO:0000256" key="5">
    <source>
        <dbReference type="ARBA" id="ARBA00023239"/>
    </source>
</evidence>
<feature type="compositionally biased region" description="Low complexity" evidence="7">
    <location>
        <begin position="335"/>
        <end position="355"/>
    </location>
</feature>
<reference evidence="9 10" key="1">
    <citation type="submission" date="2020-03" db="EMBL/GenBank/DDBJ databases">
        <title>Whole genome shotgun sequence of Phytohabitans suffuscus NBRC 105367.</title>
        <authorList>
            <person name="Komaki H."/>
            <person name="Tamura T."/>
        </authorList>
    </citation>
    <scope>NUCLEOTIDE SEQUENCE [LARGE SCALE GENOMIC DNA]</scope>
    <source>
        <strain evidence="9 10">NBRC 105367</strain>
    </source>
</reference>
<organism evidence="9 10">
    <name type="scientific">Phytohabitans suffuscus</name>
    <dbReference type="NCBI Taxonomy" id="624315"/>
    <lineage>
        <taxon>Bacteria</taxon>
        <taxon>Bacillati</taxon>
        <taxon>Actinomycetota</taxon>
        <taxon>Actinomycetes</taxon>
        <taxon>Micromonosporales</taxon>
        <taxon>Micromonosporaceae</taxon>
    </lineage>
</organism>
<feature type="domain" description="NAD(P)-binding" evidence="8">
    <location>
        <begin position="8"/>
        <end position="314"/>
    </location>
</feature>
<evidence type="ECO:0000256" key="3">
    <source>
        <dbReference type="ARBA" id="ARBA00009263"/>
    </source>
</evidence>
<dbReference type="KEGG" id="psuu:Psuf_083460"/>
<keyword evidence="10" id="KW-1185">Reference proteome</keyword>
<evidence type="ECO:0000256" key="1">
    <source>
        <dbReference type="ARBA" id="ARBA00000188"/>
    </source>
</evidence>
<dbReference type="Pfam" id="PF16363">
    <property type="entry name" value="GDP_Man_Dehyd"/>
    <property type="match status" value="1"/>
</dbReference>
<name>A0A6F8YYF8_9ACTN</name>
<comment type="catalytic activity">
    <reaction evidence="1">
        <text>GDP-alpha-D-mannose = GDP-4-dehydro-alpha-D-rhamnose + H2O</text>
        <dbReference type="Rhea" id="RHEA:23820"/>
        <dbReference type="ChEBI" id="CHEBI:15377"/>
        <dbReference type="ChEBI" id="CHEBI:57527"/>
        <dbReference type="ChEBI" id="CHEBI:57964"/>
        <dbReference type="EC" id="4.2.1.47"/>
    </reaction>
</comment>
<feature type="region of interest" description="Disordered" evidence="7">
    <location>
        <begin position="319"/>
        <end position="366"/>
    </location>
</feature>
<dbReference type="PANTHER" id="PTHR43715">
    <property type="entry name" value="GDP-MANNOSE 4,6-DEHYDRATASE"/>
    <property type="match status" value="1"/>
</dbReference>
<evidence type="ECO:0000256" key="7">
    <source>
        <dbReference type="SAM" id="MobiDB-lite"/>
    </source>
</evidence>
<keyword evidence="5" id="KW-0456">Lyase</keyword>
<evidence type="ECO:0000313" key="9">
    <source>
        <dbReference type="EMBL" id="BCB91033.1"/>
    </source>
</evidence>
<sequence length="366" mass="39892">MIVARTALITGVAGQDGSYLTEALLDSGYVVFGLDRNAAALRRLAELLDGRPDLENVTLRQLDVTDAAAMDDVVASVRPQELYNLAAQSRVDRSYAEPAATHRSIVDGMRNVLEAVRVFAPECRVFQASSCEMFGDSPPPQFEETEFRPVSPYAVAKTMAHQLVAMYRGMYGIYACAGVMFNHESPRRSADFVTRRITQGIALIVAGELDSIPLGNLESRRDWGHARDYVRAMRLMLEQPAPADRVIATGESHSVADFAALAFALVDRDWRAHVSRDPARLRPADPRDFRGNARQMRAIGWTPESSLASTVHEMVDADLKDRGLAPAKRPDQADPPQTSPSQAGPPQASSSQTSPIRVGVSMSAAS</sequence>
<evidence type="ECO:0000313" key="10">
    <source>
        <dbReference type="Proteomes" id="UP000503011"/>
    </source>
</evidence>
<dbReference type="GO" id="GO:0008446">
    <property type="term" value="F:GDP-mannose 4,6-dehydratase activity"/>
    <property type="evidence" value="ECO:0007669"/>
    <property type="project" value="UniProtKB-EC"/>
</dbReference>
<dbReference type="AlphaFoldDB" id="A0A6F8YYF8"/>
<evidence type="ECO:0000259" key="8">
    <source>
        <dbReference type="Pfam" id="PF16363"/>
    </source>
</evidence>
<dbReference type="PANTHER" id="PTHR43715:SF1">
    <property type="entry name" value="GDP-MANNOSE 4,6 DEHYDRATASE"/>
    <property type="match status" value="1"/>
</dbReference>
<dbReference type="Gene3D" id="3.40.50.720">
    <property type="entry name" value="NAD(P)-binding Rossmann-like Domain"/>
    <property type="match status" value="1"/>
</dbReference>
<dbReference type="CDD" id="cd05260">
    <property type="entry name" value="GDP_MD_SDR_e"/>
    <property type="match status" value="1"/>
</dbReference>
<evidence type="ECO:0000256" key="2">
    <source>
        <dbReference type="ARBA" id="ARBA00001937"/>
    </source>
</evidence>
<evidence type="ECO:0000256" key="6">
    <source>
        <dbReference type="ARBA" id="ARBA00059383"/>
    </source>
</evidence>
<dbReference type="EC" id="4.2.1.47" evidence="4"/>
<dbReference type="InterPro" id="IPR006368">
    <property type="entry name" value="GDP_Man_deHydtase"/>
</dbReference>
<accession>A0A6F8YYF8</accession>
<dbReference type="InterPro" id="IPR036291">
    <property type="entry name" value="NAD(P)-bd_dom_sf"/>
</dbReference>
<dbReference type="FunFam" id="3.40.50.720:FF:000924">
    <property type="entry name" value="GDP-mannose 4,6 dehydratase"/>
    <property type="match status" value="1"/>
</dbReference>
<comment type="similarity">
    <text evidence="3">Belongs to the NAD(P)-dependent epimerase/dehydratase family. GDP-mannose 4,6-dehydratase subfamily.</text>
</comment>
<feature type="compositionally biased region" description="Basic and acidic residues" evidence="7">
    <location>
        <begin position="319"/>
        <end position="332"/>
    </location>
</feature>
<evidence type="ECO:0000256" key="4">
    <source>
        <dbReference type="ARBA" id="ARBA00011989"/>
    </source>
</evidence>
<dbReference type="GO" id="GO:0042351">
    <property type="term" value="P:'de novo' GDP-L-fucose biosynthetic process"/>
    <property type="evidence" value="ECO:0007669"/>
    <property type="project" value="TreeGrafter"/>
</dbReference>
<comment type="function">
    <text evidence="6">Catalyzes the conversion of GDP-D-mannose to GDP-4-dehydro-6-deoxy-D-mannose.</text>
</comment>
<protein>
    <recommendedName>
        <fullName evidence="4">GDP-mannose 4,6-dehydratase</fullName>
        <ecNumber evidence="4">4.2.1.47</ecNumber>
    </recommendedName>
</protein>
<dbReference type="Proteomes" id="UP000503011">
    <property type="component" value="Chromosome"/>
</dbReference>
<gene>
    <name evidence="9" type="primary">gmd</name>
    <name evidence="9" type="ORF">Psuf_083460</name>
</gene>
<dbReference type="SUPFAM" id="SSF51735">
    <property type="entry name" value="NAD(P)-binding Rossmann-fold domains"/>
    <property type="match status" value="1"/>
</dbReference>
<dbReference type="EMBL" id="AP022871">
    <property type="protein sequence ID" value="BCB91033.1"/>
    <property type="molecule type" value="Genomic_DNA"/>
</dbReference>
<proteinExistence type="inferred from homology"/>